<proteinExistence type="predicted"/>
<feature type="transmembrane region" description="Helical" evidence="1">
    <location>
        <begin position="62"/>
        <end position="79"/>
    </location>
</feature>
<sequence length="144" mass="16850">MNMNPFTDMPVFVKKEIELLNERLAPAMRVASRFSLFSFPLVVFSIMNIIIVLFTMPMDENTWITLLIYSILGAVGMALSKESKIRRKAIEKTSVDYMIQRINDSKIATEQMKKRYIIIINEKPVMALAQFMEFLREEQRRSSF</sequence>
<gene>
    <name evidence="2" type="ORF">CKF48_04955</name>
</gene>
<name>A0A248TEX1_9BACI</name>
<keyword evidence="1" id="KW-1133">Transmembrane helix</keyword>
<evidence type="ECO:0000313" key="3">
    <source>
        <dbReference type="Proteomes" id="UP000215137"/>
    </source>
</evidence>
<evidence type="ECO:0000256" key="1">
    <source>
        <dbReference type="SAM" id="Phobius"/>
    </source>
</evidence>
<organism evidence="2 3">
    <name type="scientific">Cytobacillus kochii</name>
    <dbReference type="NCBI Taxonomy" id="859143"/>
    <lineage>
        <taxon>Bacteria</taxon>
        <taxon>Bacillati</taxon>
        <taxon>Bacillota</taxon>
        <taxon>Bacilli</taxon>
        <taxon>Bacillales</taxon>
        <taxon>Bacillaceae</taxon>
        <taxon>Cytobacillus</taxon>
    </lineage>
</organism>
<evidence type="ECO:0000313" key="2">
    <source>
        <dbReference type="EMBL" id="ASV66724.1"/>
    </source>
</evidence>
<keyword evidence="1" id="KW-0472">Membrane</keyword>
<feature type="transmembrane region" description="Helical" evidence="1">
    <location>
        <begin position="34"/>
        <end position="56"/>
    </location>
</feature>
<dbReference type="AlphaFoldDB" id="A0A248TEX1"/>
<accession>A0A248TEX1</accession>
<dbReference type="RefSeq" id="WP_095370299.1">
    <property type="nucleotide sequence ID" value="NZ_CP022983.1"/>
</dbReference>
<keyword evidence="1" id="KW-0812">Transmembrane</keyword>
<dbReference type="OrthoDB" id="2451415at2"/>
<dbReference type="KEGG" id="bko:CKF48_04955"/>
<dbReference type="Proteomes" id="UP000215137">
    <property type="component" value="Chromosome"/>
</dbReference>
<dbReference type="EMBL" id="CP022983">
    <property type="protein sequence ID" value="ASV66724.1"/>
    <property type="molecule type" value="Genomic_DNA"/>
</dbReference>
<dbReference type="InterPro" id="IPR020205">
    <property type="entry name" value="Uncharacterised_YwnF_TM"/>
</dbReference>
<protein>
    <submittedName>
        <fullName evidence="2">Uncharacterized protein</fullName>
    </submittedName>
</protein>
<keyword evidence="3" id="KW-1185">Reference proteome</keyword>
<reference evidence="2 3" key="1">
    <citation type="submission" date="2017-08" db="EMBL/GenBank/DDBJ databases">
        <title>Complete Genome Sequence of Bacillus kochii Oregon-R-modENCODE STRAIN BDGP4, isolated from Drosophila melanogaster gut.</title>
        <authorList>
            <person name="Wan K.H."/>
            <person name="Yu C."/>
            <person name="Park S."/>
            <person name="Hammonds A.S."/>
            <person name="Booth B.W."/>
            <person name="Celniker S.E."/>
        </authorList>
    </citation>
    <scope>NUCLEOTIDE SEQUENCE [LARGE SCALE GENOMIC DNA]</scope>
    <source>
        <strain evidence="2 3">BDGP4</strain>
    </source>
</reference>
<dbReference type="Pfam" id="PF17370">
    <property type="entry name" value="DUF5392"/>
    <property type="match status" value="1"/>
</dbReference>